<dbReference type="Proteomes" id="UP000053105">
    <property type="component" value="Unassembled WGS sequence"/>
</dbReference>
<keyword evidence="3" id="KW-1185">Reference proteome</keyword>
<proteinExistence type="predicted"/>
<feature type="region of interest" description="Disordered" evidence="1">
    <location>
        <begin position="13"/>
        <end position="32"/>
    </location>
</feature>
<evidence type="ECO:0000313" key="3">
    <source>
        <dbReference type="Proteomes" id="UP000053105"/>
    </source>
</evidence>
<feature type="region of interest" description="Disordered" evidence="1">
    <location>
        <begin position="87"/>
        <end position="106"/>
    </location>
</feature>
<evidence type="ECO:0000313" key="2">
    <source>
        <dbReference type="EMBL" id="KOX75354.1"/>
    </source>
</evidence>
<gene>
    <name evidence="2" type="ORF">WN51_13224</name>
</gene>
<dbReference type="OrthoDB" id="10605098at2759"/>
<feature type="compositionally biased region" description="Low complexity" evidence="1">
    <location>
        <begin position="15"/>
        <end position="24"/>
    </location>
</feature>
<reference evidence="2 3" key="1">
    <citation type="submission" date="2015-07" db="EMBL/GenBank/DDBJ databases">
        <title>The genome of Melipona quadrifasciata.</title>
        <authorList>
            <person name="Pan H."/>
            <person name="Kapheim K."/>
        </authorList>
    </citation>
    <scope>NUCLEOTIDE SEQUENCE [LARGE SCALE GENOMIC DNA]</scope>
    <source>
        <strain evidence="2">0111107301</strain>
        <tissue evidence="2">Whole body</tissue>
    </source>
</reference>
<name>A0A0N0BGW0_9HYME</name>
<feature type="compositionally biased region" description="Basic residues" evidence="1">
    <location>
        <begin position="94"/>
        <end position="106"/>
    </location>
</feature>
<protein>
    <submittedName>
        <fullName evidence="2">Uncharacterized protein</fullName>
    </submittedName>
</protein>
<organism evidence="2 3">
    <name type="scientific">Melipona quadrifasciata</name>
    <dbReference type="NCBI Taxonomy" id="166423"/>
    <lineage>
        <taxon>Eukaryota</taxon>
        <taxon>Metazoa</taxon>
        <taxon>Ecdysozoa</taxon>
        <taxon>Arthropoda</taxon>
        <taxon>Hexapoda</taxon>
        <taxon>Insecta</taxon>
        <taxon>Pterygota</taxon>
        <taxon>Neoptera</taxon>
        <taxon>Endopterygota</taxon>
        <taxon>Hymenoptera</taxon>
        <taxon>Apocrita</taxon>
        <taxon>Aculeata</taxon>
        <taxon>Apoidea</taxon>
        <taxon>Anthophila</taxon>
        <taxon>Apidae</taxon>
        <taxon>Melipona</taxon>
    </lineage>
</organism>
<accession>A0A0N0BGW0</accession>
<sequence length="417" mass="46791">MYLSVAAARYKSEMTSISRTSTNKSSRKSKGRMRNVVTCIIGVLANQKLETGSSSEKKASRKAAGDRQPASQSCGPREFAGSKACVRYRDGRPRGPHHTGGKRGRFSLRSSPSFAICSCWLSLNHSDRQGQFGSVSGKEGQARRRKLSRADGTPRFSLSRKFSACAQCRERSGAATLLASMKPRHEPRIAEMPLSWLTMGRCILCPITRHSNKTFSGIFVWLKRVDYGVSFCPGEARLWFEKFTRKICVSKICRQCNILIIRITFVTVSAIKGPMTIFEIAHREENNTAIYIKLRSFFVPPYTYRKHHDNIVSVTPPETFNVSDVTSTKSGGSRQKRLSLFNGSKERQIMKQTIDARSGLFFNISVLEQNRILRFLEYSDLQKSARFMGPLSYLERQNCRLSSSTVGHLGLPLLTGA</sequence>
<dbReference type="AlphaFoldDB" id="A0A0N0BGW0"/>
<dbReference type="EMBL" id="KQ435765">
    <property type="protein sequence ID" value="KOX75354.1"/>
    <property type="molecule type" value="Genomic_DNA"/>
</dbReference>
<feature type="region of interest" description="Disordered" evidence="1">
    <location>
        <begin position="50"/>
        <end position="78"/>
    </location>
</feature>
<evidence type="ECO:0000256" key="1">
    <source>
        <dbReference type="SAM" id="MobiDB-lite"/>
    </source>
</evidence>